<feature type="domain" description="HTH cro/C1-type" evidence="1">
    <location>
        <begin position="1"/>
        <end position="41"/>
    </location>
</feature>
<dbReference type="Proteomes" id="UP000196485">
    <property type="component" value="Unassembled WGS sequence"/>
</dbReference>
<dbReference type="SUPFAM" id="SSF47413">
    <property type="entry name" value="lambda repressor-like DNA-binding domains"/>
    <property type="match status" value="1"/>
</dbReference>
<keyword evidence="3" id="KW-1185">Reference proteome</keyword>
<dbReference type="Pfam" id="PF01381">
    <property type="entry name" value="HTH_3"/>
    <property type="match status" value="1"/>
</dbReference>
<accession>A0A1Y6KW71</accession>
<organism evidence="2 3">
    <name type="scientific">Photobacterium aquimaris</name>
    <dbReference type="NCBI Taxonomy" id="512643"/>
    <lineage>
        <taxon>Bacteria</taxon>
        <taxon>Pseudomonadati</taxon>
        <taxon>Pseudomonadota</taxon>
        <taxon>Gammaproteobacteria</taxon>
        <taxon>Vibrionales</taxon>
        <taxon>Vibrionaceae</taxon>
        <taxon>Photobacterium</taxon>
    </lineage>
</organism>
<gene>
    <name evidence="2" type="ORF">PAQU9191_00638</name>
</gene>
<protein>
    <submittedName>
        <fullName evidence="2">Helix-turn-helix protein</fullName>
    </submittedName>
</protein>
<dbReference type="PROSITE" id="PS50943">
    <property type="entry name" value="HTH_CROC1"/>
    <property type="match status" value="1"/>
</dbReference>
<dbReference type="InterPro" id="IPR010982">
    <property type="entry name" value="Lambda_DNA-bd_dom_sf"/>
</dbReference>
<evidence type="ECO:0000259" key="1">
    <source>
        <dbReference type="PROSITE" id="PS50943"/>
    </source>
</evidence>
<dbReference type="AlphaFoldDB" id="A0A1Y6KW71"/>
<dbReference type="EMBL" id="FYAH01000001">
    <property type="protein sequence ID" value="SMY15415.1"/>
    <property type="molecule type" value="Genomic_DNA"/>
</dbReference>
<reference evidence="3" key="1">
    <citation type="submission" date="2017-06" db="EMBL/GenBank/DDBJ databases">
        <authorList>
            <person name="Rodrigo-Torres L."/>
            <person name="Arahal R. D."/>
            <person name="Lucena T."/>
        </authorList>
    </citation>
    <scope>NUCLEOTIDE SEQUENCE [LARGE SCALE GENOMIC DNA]</scope>
    <source>
        <strain evidence="3">type strain: CECT 9192</strain>
    </source>
</reference>
<dbReference type="CDD" id="cd00093">
    <property type="entry name" value="HTH_XRE"/>
    <property type="match status" value="1"/>
</dbReference>
<dbReference type="InterPro" id="IPR001387">
    <property type="entry name" value="Cro/C1-type_HTH"/>
</dbReference>
<dbReference type="Gene3D" id="1.10.260.40">
    <property type="entry name" value="lambda repressor-like DNA-binding domains"/>
    <property type="match status" value="1"/>
</dbReference>
<dbReference type="GO" id="GO:0003677">
    <property type="term" value="F:DNA binding"/>
    <property type="evidence" value="ECO:0007669"/>
    <property type="project" value="InterPro"/>
</dbReference>
<evidence type="ECO:0000313" key="2">
    <source>
        <dbReference type="EMBL" id="SMY15415.1"/>
    </source>
</evidence>
<name>A0A1Y6KW71_9GAMM</name>
<proteinExistence type="predicted"/>
<evidence type="ECO:0000313" key="3">
    <source>
        <dbReference type="Proteomes" id="UP000196485"/>
    </source>
</evidence>
<sequence length="84" mass="9615">MALILGISRSTLVRIERGQISPKADIIKKLSLLSDKEISYFYNSEDNFIKRIKEIINDNNLIVDDDILLLLINKIELDIIGDDL</sequence>